<feature type="domain" description="NAC" evidence="6">
    <location>
        <begin position="146"/>
        <end position="313"/>
    </location>
</feature>
<dbReference type="GO" id="GO:0006355">
    <property type="term" value="P:regulation of DNA-templated transcription"/>
    <property type="evidence" value="ECO:0007669"/>
    <property type="project" value="InterPro"/>
</dbReference>
<evidence type="ECO:0000313" key="8">
    <source>
        <dbReference type="Proteomes" id="UP000734854"/>
    </source>
</evidence>
<dbReference type="GO" id="GO:0003677">
    <property type="term" value="F:DNA binding"/>
    <property type="evidence" value="ECO:0007669"/>
    <property type="project" value="UniProtKB-KW"/>
</dbReference>
<dbReference type="PANTHER" id="PTHR31744:SF4">
    <property type="entry name" value="NAC TRANSCRIPTION FACTOR"/>
    <property type="match status" value="1"/>
</dbReference>
<evidence type="ECO:0000313" key="7">
    <source>
        <dbReference type="EMBL" id="KAG6483944.1"/>
    </source>
</evidence>
<sequence length="409" mass="45692">MHLLAGQEQEPRRISTQRGAHNSPQLLDGPSSPPPPPPLKETESHLIQIHTHSLVRNDPEIIPCVNMTRAFLSLRSSPVPQLQKHSSNPLSAIATPPHASCPSSYLSAFIYIYLENSIHSAVDPLLLWLICSSFREMELREIGFTLPPGFRFHPNDHELVCHYLSRKVSDQERTMVEVDLHVQEPWELPDAAKLGADEWYFFSFRDRKYATGSRTNRATKSGYWKATGKDRAVSDPATGAAVGMRKTLVFYRGRAPNGAKTNWVMHEFRLETPRSAPKVRCITPVETCACDRLLNDQFIMWQEDWVLCRVFEKRKGERDQGGESATEGTPTSSRWGEEEWLGLLLEWGTMENGARAGEGGILTVSLEAIDLVDPSIESFSAGDSSSLPGCPTTCGEVRIRYSFGVGPNC</sequence>
<evidence type="ECO:0000256" key="2">
    <source>
        <dbReference type="ARBA" id="ARBA00023125"/>
    </source>
</evidence>
<keyword evidence="1" id="KW-0805">Transcription regulation</keyword>
<name>A0A8J5FB16_ZINOF</name>
<accession>A0A8J5FB16</accession>
<proteinExistence type="predicted"/>
<evidence type="ECO:0000256" key="1">
    <source>
        <dbReference type="ARBA" id="ARBA00023015"/>
    </source>
</evidence>
<dbReference type="AlphaFoldDB" id="A0A8J5FB16"/>
<dbReference type="InterPro" id="IPR003441">
    <property type="entry name" value="NAC-dom"/>
</dbReference>
<dbReference type="EMBL" id="JACMSC010000016">
    <property type="protein sequence ID" value="KAG6483944.1"/>
    <property type="molecule type" value="Genomic_DNA"/>
</dbReference>
<dbReference type="Proteomes" id="UP000734854">
    <property type="component" value="Unassembled WGS sequence"/>
</dbReference>
<feature type="compositionally biased region" description="Polar residues" evidence="5">
    <location>
        <begin position="14"/>
        <end position="25"/>
    </location>
</feature>
<keyword evidence="8" id="KW-1185">Reference proteome</keyword>
<keyword evidence="2" id="KW-0238">DNA-binding</keyword>
<protein>
    <recommendedName>
        <fullName evidence="6">NAC domain-containing protein</fullName>
    </recommendedName>
</protein>
<evidence type="ECO:0000259" key="6">
    <source>
        <dbReference type="PROSITE" id="PS51005"/>
    </source>
</evidence>
<dbReference type="PANTHER" id="PTHR31744">
    <property type="entry name" value="PROTEIN CUP-SHAPED COTYLEDON 2-RELATED"/>
    <property type="match status" value="1"/>
</dbReference>
<organism evidence="7 8">
    <name type="scientific">Zingiber officinale</name>
    <name type="common">Ginger</name>
    <name type="synonym">Amomum zingiber</name>
    <dbReference type="NCBI Taxonomy" id="94328"/>
    <lineage>
        <taxon>Eukaryota</taxon>
        <taxon>Viridiplantae</taxon>
        <taxon>Streptophyta</taxon>
        <taxon>Embryophyta</taxon>
        <taxon>Tracheophyta</taxon>
        <taxon>Spermatophyta</taxon>
        <taxon>Magnoliopsida</taxon>
        <taxon>Liliopsida</taxon>
        <taxon>Zingiberales</taxon>
        <taxon>Zingiberaceae</taxon>
        <taxon>Zingiber</taxon>
    </lineage>
</organism>
<dbReference type="Pfam" id="PF02365">
    <property type="entry name" value="NAM"/>
    <property type="match status" value="1"/>
</dbReference>
<keyword evidence="3" id="KW-0804">Transcription</keyword>
<reference evidence="7 8" key="1">
    <citation type="submission" date="2020-08" db="EMBL/GenBank/DDBJ databases">
        <title>Plant Genome Project.</title>
        <authorList>
            <person name="Zhang R.-G."/>
        </authorList>
    </citation>
    <scope>NUCLEOTIDE SEQUENCE [LARGE SCALE GENOMIC DNA]</scope>
    <source>
        <tissue evidence="7">Rhizome</tissue>
    </source>
</reference>
<gene>
    <name evidence="7" type="ORF">ZIOFF_060737</name>
</gene>
<dbReference type="SUPFAM" id="SSF101941">
    <property type="entry name" value="NAC domain"/>
    <property type="match status" value="1"/>
</dbReference>
<feature type="region of interest" description="Disordered" evidence="5">
    <location>
        <begin position="1"/>
        <end position="42"/>
    </location>
</feature>
<evidence type="ECO:0000256" key="3">
    <source>
        <dbReference type="ARBA" id="ARBA00023163"/>
    </source>
</evidence>
<dbReference type="InterPro" id="IPR036093">
    <property type="entry name" value="NAC_dom_sf"/>
</dbReference>
<evidence type="ECO:0000256" key="4">
    <source>
        <dbReference type="ARBA" id="ARBA00023242"/>
    </source>
</evidence>
<evidence type="ECO:0000256" key="5">
    <source>
        <dbReference type="SAM" id="MobiDB-lite"/>
    </source>
</evidence>
<dbReference type="Gene3D" id="2.170.150.80">
    <property type="entry name" value="NAC domain"/>
    <property type="match status" value="1"/>
</dbReference>
<dbReference type="PROSITE" id="PS51005">
    <property type="entry name" value="NAC"/>
    <property type="match status" value="1"/>
</dbReference>
<keyword evidence="4" id="KW-0539">Nucleus</keyword>
<comment type="caution">
    <text evidence="7">The sequence shown here is derived from an EMBL/GenBank/DDBJ whole genome shotgun (WGS) entry which is preliminary data.</text>
</comment>